<dbReference type="PANTHER" id="PTHR14898">
    <property type="entry name" value="ENHANCER OF POLYCOMB"/>
    <property type="match status" value="1"/>
</dbReference>
<reference evidence="11" key="1">
    <citation type="journal article" date="2023" name="Mol. Phylogenet. Evol.">
        <title>Genome-scale phylogeny and comparative genomics of the fungal order Sordariales.</title>
        <authorList>
            <person name="Hensen N."/>
            <person name="Bonometti L."/>
            <person name="Westerberg I."/>
            <person name="Brannstrom I.O."/>
            <person name="Guillou S."/>
            <person name="Cros-Aarteil S."/>
            <person name="Calhoun S."/>
            <person name="Haridas S."/>
            <person name="Kuo A."/>
            <person name="Mondo S."/>
            <person name="Pangilinan J."/>
            <person name="Riley R."/>
            <person name="LaButti K."/>
            <person name="Andreopoulos B."/>
            <person name="Lipzen A."/>
            <person name="Chen C."/>
            <person name="Yan M."/>
            <person name="Daum C."/>
            <person name="Ng V."/>
            <person name="Clum A."/>
            <person name="Steindorff A."/>
            <person name="Ohm R.A."/>
            <person name="Martin F."/>
            <person name="Silar P."/>
            <person name="Natvig D.O."/>
            <person name="Lalanne C."/>
            <person name="Gautier V."/>
            <person name="Ament-Velasquez S.L."/>
            <person name="Kruys A."/>
            <person name="Hutchinson M.I."/>
            <person name="Powell A.J."/>
            <person name="Barry K."/>
            <person name="Miller A.N."/>
            <person name="Grigoriev I.V."/>
            <person name="Debuchy R."/>
            <person name="Gladieux P."/>
            <person name="Hiltunen Thoren M."/>
            <person name="Johannesson H."/>
        </authorList>
    </citation>
    <scope>NUCLEOTIDE SEQUENCE [LARGE SCALE GENOMIC DNA]</scope>
    <source>
        <strain evidence="11">CBS 284.82</strain>
    </source>
</reference>
<evidence type="ECO:0000256" key="7">
    <source>
        <dbReference type="RuleBase" id="RU361124"/>
    </source>
</evidence>
<dbReference type="AlphaFoldDB" id="A0AAN6SWN4"/>
<evidence type="ECO:0000256" key="4">
    <source>
        <dbReference type="ARBA" id="ARBA00023163"/>
    </source>
</evidence>
<name>A0AAN6SWN4_9PEZI</name>
<organism evidence="10 11">
    <name type="scientific">Parachaetomium inaequale</name>
    <dbReference type="NCBI Taxonomy" id="2588326"/>
    <lineage>
        <taxon>Eukaryota</taxon>
        <taxon>Fungi</taxon>
        <taxon>Dikarya</taxon>
        <taxon>Ascomycota</taxon>
        <taxon>Pezizomycotina</taxon>
        <taxon>Sordariomycetes</taxon>
        <taxon>Sordariomycetidae</taxon>
        <taxon>Sordariales</taxon>
        <taxon>Chaetomiaceae</taxon>
        <taxon>Parachaetomium</taxon>
    </lineage>
</organism>
<protein>
    <recommendedName>
        <fullName evidence="7">Enhancer of polycomb-like protein</fullName>
    </recommendedName>
</protein>
<gene>
    <name evidence="10" type="ORF">C8A01DRAFT_42443</name>
</gene>
<evidence type="ECO:0000256" key="6">
    <source>
        <dbReference type="ARBA" id="ARBA00025513"/>
    </source>
</evidence>
<dbReference type="GO" id="GO:0035267">
    <property type="term" value="C:NuA4 histone acetyltransferase complex"/>
    <property type="evidence" value="ECO:0007669"/>
    <property type="project" value="InterPro"/>
</dbReference>
<dbReference type="EMBL" id="MU854316">
    <property type="protein sequence ID" value="KAK4044828.1"/>
    <property type="molecule type" value="Genomic_DNA"/>
</dbReference>
<feature type="compositionally biased region" description="Pro residues" evidence="8">
    <location>
        <begin position="555"/>
        <end position="571"/>
    </location>
</feature>
<dbReference type="InterPro" id="IPR024943">
    <property type="entry name" value="Enhancer_polycomb"/>
</dbReference>
<dbReference type="Proteomes" id="UP001303115">
    <property type="component" value="Unassembled WGS sequence"/>
</dbReference>
<feature type="region of interest" description="Disordered" evidence="8">
    <location>
        <begin position="311"/>
        <end position="334"/>
    </location>
</feature>
<comment type="caution">
    <text evidence="10">The sequence shown here is derived from an EMBL/GenBank/DDBJ whole genome shotgun (WGS) entry which is preliminary data.</text>
</comment>
<feature type="region of interest" description="Disordered" evidence="8">
    <location>
        <begin position="531"/>
        <end position="571"/>
    </location>
</feature>
<keyword evidence="4 7" id="KW-0804">Transcription</keyword>
<evidence type="ECO:0000256" key="5">
    <source>
        <dbReference type="ARBA" id="ARBA00023242"/>
    </source>
</evidence>
<feature type="region of interest" description="Disordered" evidence="8">
    <location>
        <begin position="378"/>
        <end position="430"/>
    </location>
</feature>
<evidence type="ECO:0000313" key="10">
    <source>
        <dbReference type="EMBL" id="KAK4044828.1"/>
    </source>
</evidence>
<dbReference type="InterPro" id="IPR019542">
    <property type="entry name" value="Enhancer_polycomb-like_N"/>
</dbReference>
<evidence type="ECO:0000256" key="8">
    <source>
        <dbReference type="SAM" id="MobiDB-lite"/>
    </source>
</evidence>
<feature type="compositionally biased region" description="Pro residues" evidence="8">
    <location>
        <begin position="536"/>
        <end position="546"/>
    </location>
</feature>
<comment type="function">
    <text evidence="6">Component of the NuA4 histone acetyltransferase complex which is involved in transcriptional activation of selected genes principally by acetylation of nucleosomal histone H4 and H2A. The NuA4 complex is also involved in DNA repair. Involved in gene silencing by neighboring heterochromatin, blockage of the silencing spreading along the chromosome, and required for cell cycle progression through G2/M.</text>
</comment>
<keyword evidence="3 7" id="KW-0805">Transcription regulation</keyword>
<dbReference type="GO" id="GO:0006357">
    <property type="term" value="P:regulation of transcription by RNA polymerase II"/>
    <property type="evidence" value="ECO:0007669"/>
    <property type="project" value="InterPro"/>
</dbReference>
<accession>A0AAN6SWN4</accession>
<proteinExistence type="inferred from homology"/>
<keyword evidence="11" id="KW-1185">Reference proteome</keyword>
<evidence type="ECO:0000256" key="1">
    <source>
        <dbReference type="ARBA" id="ARBA00004123"/>
    </source>
</evidence>
<dbReference type="Pfam" id="PF10513">
    <property type="entry name" value="EPL1"/>
    <property type="match status" value="1"/>
</dbReference>
<sequence length="571" mass="65594">MATRKVRYKKLSVKTLLSVLREEQIDPAEYESLTNEAQIATGVEQAEENEYHLQAVLQNAGVAADKEIPVPPPQESTLNYDELHTRPFSKTATYIRFSQTVEESIGCMYDMTEDDDVFLKSYNQKRAASAQLSEDDFERIMDVFEDTSHVKAPFASIDQTIVPYDEMLQDLQELDRALDGAKVMSHAKELYEYWKSRRQALNNQPLHPTLKFEKHQESDEADPYVCFRRREVRQTRKTRARDVQSVEKIKRLRKELEDGRQLVLAAHNRELLKAEMLKADRAIFEVRAQLKEHKIRLGIKTDDEDLINQKPQKRKAPDVPAMQRPPPPTQLRIAVRPDGRPAEADLSILADRLAEKENELRADIEKKVQSHNEWNRNHLDLTRGPLSPVHGPRRVPSFRPAKTQYPMTPPASEPSEPMEEEPMPMDLDKPDSLPTVFKFRGVARDEESRANPPAYRRRIGRGGRLWIDRRGMASPPRHITFEVLDRWKYDESSDDEDYPVTYEVDPSDTHALKFRASIPLPLWMTNRAAVPSTRVPLPPPQQPQPPQQLVQPTPAAQPPQPPQPPQAPNAT</sequence>
<feature type="domain" description="Enhancer of polycomb-like N-terminal" evidence="9">
    <location>
        <begin position="7"/>
        <end position="146"/>
    </location>
</feature>
<evidence type="ECO:0000256" key="2">
    <source>
        <dbReference type="ARBA" id="ARBA00008035"/>
    </source>
</evidence>
<comment type="subcellular location">
    <subcellularLocation>
        <location evidence="1 7">Nucleus</location>
    </subcellularLocation>
</comment>
<evidence type="ECO:0000259" key="9">
    <source>
        <dbReference type="Pfam" id="PF10513"/>
    </source>
</evidence>
<evidence type="ECO:0000313" key="11">
    <source>
        <dbReference type="Proteomes" id="UP001303115"/>
    </source>
</evidence>
<comment type="similarity">
    <text evidence="2 7">Belongs to the enhancer of polycomb family.</text>
</comment>
<evidence type="ECO:0000256" key="3">
    <source>
        <dbReference type="ARBA" id="ARBA00023015"/>
    </source>
</evidence>
<dbReference type="GO" id="GO:0005634">
    <property type="term" value="C:nucleus"/>
    <property type="evidence" value="ECO:0007669"/>
    <property type="project" value="UniProtKB-SubCell"/>
</dbReference>
<keyword evidence="5 7" id="KW-0539">Nucleus</keyword>